<gene>
    <name evidence="4" type="primary">LOC115633735</name>
</gene>
<dbReference type="PANTHER" id="PTHR21561:SF12">
    <property type="entry name" value="INO80 COMPLEX SUBUNIT B"/>
    <property type="match status" value="1"/>
</dbReference>
<evidence type="ECO:0000313" key="3">
    <source>
        <dbReference type="Proteomes" id="UP000504634"/>
    </source>
</evidence>
<proteinExistence type="predicted"/>
<reference evidence="4" key="1">
    <citation type="submission" date="2025-08" db="UniProtKB">
        <authorList>
            <consortium name="RefSeq"/>
        </authorList>
    </citation>
    <scope>IDENTIFICATION</scope>
    <source>
        <strain evidence="4">11010-0011.00</strain>
        <tissue evidence="4">Whole body</tissue>
    </source>
</reference>
<dbReference type="InterPro" id="IPR029523">
    <property type="entry name" value="INO80B/Ies2"/>
</dbReference>
<feature type="compositionally biased region" description="Polar residues" evidence="1">
    <location>
        <begin position="75"/>
        <end position="89"/>
    </location>
</feature>
<feature type="compositionally biased region" description="Basic and acidic residues" evidence="1">
    <location>
        <begin position="194"/>
        <end position="219"/>
    </location>
</feature>
<dbReference type="GeneID" id="115633735"/>
<dbReference type="OrthoDB" id="2021186at2759"/>
<sequence>MGKTEDRRSKRSKRQKPARFATDSPTPSVKNDVVEVVEPSTPTPLPQPPLQTASPVTPIKKGNILEFPSLRTRPTPASASNKKPQQTSTSPNAAAKKPKKRRNSDTSSDEERWLNAIETGKLDDVDEELKKIKDPKLMTARQRAMYERSQDAEPALAGFVEELIALPSGYREKEKPQTAEEIQKAALKSQKRKQQADERREKDKQKTMERLLKKQESGKQRIAARNKQSQKPAFPTLTYKNTLEGAYIIVPPHHEFPLQAQTARTPPPVQLCGVAGCGNRKAYSCSKTNVALCSLICYKKNLALVQ</sequence>
<evidence type="ECO:0000313" key="4">
    <source>
        <dbReference type="RefSeq" id="XP_030387066.1"/>
    </source>
</evidence>
<dbReference type="InterPro" id="IPR007529">
    <property type="entry name" value="Znf_HIT"/>
</dbReference>
<feature type="domain" description="INO80 complex subunit B-like conserved region" evidence="2">
    <location>
        <begin position="180"/>
        <end position="254"/>
    </location>
</feature>
<feature type="region of interest" description="Disordered" evidence="1">
    <location>
        <begin position="171"/>
        <end position="230"/>
    </location>
</feature>
<dbReference type="InterPro" id="IPR006880">
    <property type="entry name" value="INO80B_C"/>
</dbReference>
<dbReference type="CDD" id="cd23021">
    <property type="entry name" value="zf-HIT_IN80B"/>
    <property type="match status" value="1"/>
</dbReference>
<keyword evidence="3" id="KW-1185">Reference proteome</keyword>
<evidence type="ECO:0000259" key="2">
    <source>
        <dbReference type="SMART" id="SM01406"/>
    </source>
</evidence>
<organism evidence="3 4">
    <name type="scientific">Drosophila lebanonensis</name>
    <name type="common">Fruit fly</name>
    <name type="synonym">Scaptodrosophila lebanonensis</name>
    <dbReference type="NCBI Taxonomy" id="7225"/>
    <lineage>
        <taxon>Eukaryota</taxon>
        <taxon>Metazoa</taxon>
        <taxon>Ecdysozoa</taxon>
        <taxon>Arthropoda</taxon>
        <taxon>Hexapoda</taxon>
        <taxon>Insecta</taxon>
        <taxon>Pterygota</taxon>
        <taxon>Neoptera</taxon>
        <taxon>Endopterygota</taxon>
        <taxon>Diptera</taxon>
        <taxon>Brachycera</taxon>
        <taxon>Muscomorpha</taxon>
        <taxon>Ephydroidea</taxon>
        <taxon>Drosophilidae</taxon>
        <taxon>Scaptodrosophila</taxon>
    </lineage>
</organism>
<accession>A0A6J2UF22</accession>
<evidence type="ECO:0000256" key="1">
    <source>
        <dbReference type="SAM" id="MobiDB-lite"/>
    </source>
</evidence>
<dbReference type="Proteomes" id="UP000504634">
    <property type="component" value="Unplaced"/>
</dbReference>
<dbReference type="PANTHER" id="PTHR21561">
    <property type="entry name" value="INO80 COMPLEX SUBUNIT B"/>
    <property type="match status" value="1"/>
</dbReference>
<feature type="region of interest" description="Disordered" evidence="1">
    <location>
        <begin position="1"/>
        <end position="125"/>
    </location>
</feature>
<name>A0A6J2UF22_DROLE</name>
<dbReference type="Pfam" id="PF04795">
    <property type="entry name" value="PAPA-1"/>
    <property type="match status" value="1"/>
</dbReference>
<dbReference type="SMART" id="SM01406">
    <property type="entry name" value="PAPA-1"/>
    <property type="match status" value="1"/>
</dbReference>
<protein>
    <submittedName>
        <fullName evidence="4">INO80 complex subunit B</fullName>
    </submittedName>
</protein>
<dbReference type="RefSeq" id="XP_030387066.1">
    <property type="nucleotide sequence ID" value="XM_030531206.1"/>
</dbReference>
<dbReference type="Pfam" id="PF04438">
    <property type="entry name" value="zf-HIT"/>
    <property type="match status" value="1"/>
</dbReference>
<dbReference type="GO" id="GO:0006338">
    <property type="term" value="P:chromatin remodeling"/>
    <property type="evidence" value="ECO:0007669"/>
    <property type="project" value="InterPro"/>
</dbReference>
<feature type="compositionally biased region" description="Basic and acidic residues" evidence="1">
    <location>
        <begin position="171"/>
        <end position="183"/>
    </location>
</feature>
<dbReference type="AlphaFoldDB" id="A0A6J2UF22"/>
<dbReference type="GO" id="GO:0031011">
    <property type="term" value="C:Ino80 complex"/>
    <property type="evidence" value="ECO:0007669"/>
    <property type="project" value="InterPro"/>
</dbReference>